<dbReference type="FunCoup" id="K5X6Z5">
    <property type="interactions" value="76"/>
</dbReference>
<reference evidence="8 9" key="1">
    <citation type="journal article" date="2012" name="BMC Genomics">
        <title>Comparative genomics of the white-rot fungi, Phanerochaete carnosa and P. chrysosporium, to elucidate the genetic basis of the distinct wood types they colonize.</title>
        <authorList>
            <person name="Suzuki H."/>
            <person name="MacDonald J."/>
            <person name="Syed K."/>
            <person name="Salamov A."/>
            <person name="Hori C."/>
            <person name="Aerts A."/>
            <person name="Henrissat B."/>
            <person name="Wiebenga A."/>
            <person name="vanKuyk P.A."/>
            <person name="Barry K."/>
            <person name="Lindquist E."/>
            <person name="LaButti K."/>
            <person name="Lapidus A."/>
            <person name="Lucas S."/>
            <person name="Coutinho P."/>
            <person name="Gong Y."/>
            <person name="Samejima M."/>
            <person name="Mahadevan R."/>
            <person name="Abou-Zaid M."/>
            <person name="de Vries R.P."/>
            <person name="Igarashi K."/>
            <person name="Yadav J.S."/>
            <person name="Grigoriev I.V."/>
            <person name="Master E.R."/>
        </authorList>
    </citation>
    <scope>NUCLEOTIDE SEQUENCE [LARGE SCALE GENOMIC DNA]</scope>
    <source>
        <strain evidence="8 9">HHB-10118-sp</strain>
    </source>
</reference>
<evidence type="ECO:0000256" key="6">
    <source>
        <dbReference type="PROSITE-ProRule" id="PRU10141"/>
    </source>
</evidence>
<dbReference type="AlphaFoldDB" id="K5X6Z5"/>
<feature type="binding site" evidence="6">
    <location>
        <position position="72"/>
    </location>
    <ligand>
        <name>ATP</name>
        <dbReference type="ChEBI" id="CHEBI:30616"/>
    </ligand>
</feature>
<dbReference type="Gene3D" id="3.30.200.20">
    <property type="entry name" value="Phosphorylase Kinase, domain 1"/>
    <property type="match status" value="1"/>
</dbReference>
<dbReference type="GO" id="GO:0007165">
    <property type="term" value="P:signal transduction"/>
    <property type="evidence" value="ECO:0007669"/>
    <property type="project" value="TreeGrafter"/>
</dbReference>
<accession>K5X6Z5</accession>
<evidence type="ECO:0000313" key="9">
    <source>
        <dbReference type="Proteomes" id="UP000008370"/>
    </source>
</evidence>
<organism evidence="8 9">
    <name type="scientific">Phanerochaete carnosa (strain HHB-10118-sp)</name>
    <name type="common">White-rot fungus</name>
    <name type="synonym">Peniophora carnosa</name>
    <dbReference type="NCBI Taxonomy" id="650164"/>
    <lineage>
        <taxon>Eukaryota</taxon>
        <taxon>Fungi</taxon>
        <taxon>Dikarya</taxon>
        <taxon>Basidiomycota</taxon>
        <taxon>Agaricomycotina</taxon>
        <taxon>Agaricomycetes</taxon>
        <taxon>Polyporales</taxon>
        <taxon>Phanerochaetaceae</taxon>
        <taxon>Phanerochaete</taxon>
    </lineage>
</organism>
<keyword evidence="9" id="KW-1185">Reference proteome</keyword>
<evidence type="ECO:0000256" key="5">
    <source>
        <dbReference type="ARBA" id="ARBA00022840"/>
    </source>
</evidence>
<evidence type="ECO:0000256" key="4">
    <source>
        <dbReference type="ARBA" id="ARBA00022777"/>
    </source>
</evidence>
<proteinExistence type="predicted"/>
<feature type="domain" description="Protein kinase" evidence="7">
    <location>
        <begin position="44"/>
        <end position="395"/>
    </location>
</feature>
<evidence type="ECO:0000313" key="8">
    <source>
        <dbReference type="EMBL" id="EKM58652.1"/>
    </source>
</evidence>
<name>K5X6Z5_PHACS</name>
<dbReference type="PANTHER" id="PTHR43895">
    <property type="entry name" value="CALCIUM/CALMODULIN-DEPENDENT PROTEIN KINASE KINASE-RELATED"/>
    <property type="match status" value="1"/>
</dbReference>
<dbReference type="SMART" id="SM00220">
    <property type="entry name" value="S_TKc"/>
    <property type="match status" value="1"/>
</dbReference>
<dbReference type="PROSITE" id="PS50011">
    <property type="entry name" value="PROTEIN_KINASE_DOM"/>
    <property type="match status" value="1"/>
</dbReference>
<dbReference type="PROSITE" id="PS00107">
    <property type="entry name" value="PROTEIN_KINASE_ATP"/>
    <property type="match status" value="1"/>
</dbReference>
<dbReference type="GO" id="GO:0005524">
    <property type="term" value="F:ATP binding"/>
    <property type="evidence" value="ECO:0007669"/>
    <property type="project" value="UniProtKB-UniRule"/>
</dbReference>
<dbReference type="InterPro" id="IPR000719">
    <property type="entry name" value="Prot_kinase_dom"/>
</dbReference>
<evidence type="ECO:0000256" key="2">
    <source>
        <dbReference type="ARBA" id="ARBA00022679"/>
    </source>
</evidence>
<dbReference type="InParanoid" id="K5X6Z5"/>
<gene>
    <name evidence="8" type="ORF">PHACADRAFT_88772</name>
</gene>
<dbReference type="HOGENOM" id="CLU_000288_63_0_1"/>
<keyword evidence="1" id="KW-0723">Serine/threonine-protein kinase</keyword>
<dbReference type="RefSeq" id="XP_007393955.1">
    <property type="nucleotide sequence ID" value="XM_007393893.1"/>
</dbReference>
<dbReference type="GO" id="GO:0004674">
    <property type="term" value="F:protein serine/threonine kinase activity"/>
    <property type="evidence" value="ECO:0007669"/>
    <property type="project" value="UniProtKB-KW"/>
</dbReference>
<dbReference type="GeneID" id="18920618"/>
<dbReference type="STRING" id="650164.K5X6Z5"/>
<dbReference type="EMBL" id="JH930470">
    <property type="protein sequence ID" value="EKM58652.1"/>
    <property type="molecule type" value="Genomic_DNA"/>
</dbReference>
<dbReference type="InterPro" id="IPR011009">
    <property type="entry name" value="Kinase-like_dom_sf"/>
</dbReference>
<dbReference type="InterPro" id="IPR017441">
    <property type="entry name" value="Protein_kinase_ATP_BS"/>
</dbReference>
<dbReference type="CDD" id="cd14008">
    <property type="entry name" value="STKc_LKB1_CaMKK"/>
    <property type="match status" value="1"/>
</dbReference>
<protein>
    <recommendedName>
        <fullName evidence="7">Protein kinase domain-containing protein</fullName>
    </recommendedName>
</protein>
<dbReference type="Pfam" id="PF00069">
    <property type="entry name" value="Pkinase"/>
    <property type="match status" value="1"/>
</dbReference>
<evidence type="ECO:0000256" key="1">
    <source>
        <dbReference type="ARBA" id="ARBA00022527"/>
    </source>
</evidence>
<keyword evidence="2" id="KW-0808">Transferase</keyword>
<dbReference type="SUPFAM" id="SSF56112">
    <property type="entry name" value="Protein kinase-like (PK-like)"/>
    <property type="match status" value="1"/>
</dbReference>
<dbReference type="OrthoDB" id="68483at2759"/>
<sequence length="409" mass="46479">MQRPRVISITASTPQLPTTSAIVIETGHIRETRSGEGHKMINQYEMKLLLGKGQHGEVWKSKDTLTNEIAIKAMKRKNPKQDRMSLLRRSRLPRSPQHLSVANNLGATEIKILKEIAIMKKLRHPNVVRLMEVLNDNLKERIYMVMEFMAGGEIKWRTDDEEPLLRVSQTRRICRDVLLGLEYLHDQGIIHRDIKPANLLWSADRRVVKIADFGISHFSYAQFLAAKGKTADSADIQDLEGHDKILLDESDLTRFAGTPTFLAPEIISDGSADMSASASTSGNLESTSVEVRRPVISKAIDIWAFGVTLYALLFGKLPFLSEGEYQIYNKIKEEDWDVPETMGQDMIPVGGRRQHKPKKSQETEGYLVVDLLQGILEKDPAKRLDLQDIKRHPWITRDMPNAEQWLRAT</sequence>
<dbReference type="KEGG" id="pco:PHACADRAFT_88772"/>
<dbReference type="Gene3D" id="1.10.510.10">
    <property type="entry name" value="Transferase(Phosphotransferase) domain 1"/>
    <property type="match status" value="1"/>
</dbReference>
<dbReference type="Proteomes" id="UP000008370">
    <property type="component" value="Unassembled WGS sequence"/>
</dbReference>
<keyword evidence="3 6" id="KW-0547">Nucleotide-binding</keyword>
<evidence type="ECO:0000256" key="3">
    <source>
        <dbReference type="ARBA" id="ARBA00022741"/>
    </source>
</evidence>
<dbReference type="PANTHER" id="PTHR43895:SF152">
    <property type="entry name" value="SERINE_THREONINE-PROTEIN KINASE TOS3"/>
    <property type="match status" value="1"/>
</dbReference>
<keyword evidence="4" id="KW-0418">Kinase</keyword>
<feature type="non-terminal residue" evidence="8">
    <location>
        <position position="409"/>
    </location>
</feature>
<keyword evidence="5 6" id="KW-0067">ATP-binding</keyword>
<evidence type="ECO:0000259" key="7">
    <source>
        <dbReference type="PROSITE" id="PS50011"/>
    </source>
</evidence>